<gene>
    <name evidence="2" type="ORF">IPO85_17435</name>
</gene>
<dbReference type="Proteomes" id="UP000808349">
    <property type="component" value="Unassembled WGS sequence"/>
</dbReference>
<evidence type="ECO:0008006" key="4">
    <source>
        <dbReference type="Google" id="ProtNLM"/>
    </source>
</evidence>
<dbReference type="EMBL" id="JADKFW010000017">
    <property type="protein sequence ID" value="MBK9719262.1"/>
    <property type="molecule type" value="Genomic_DNA"/>
</dbReference>
<dbReference type="PANTHER" id="PTHR32309">
    <property type="entry name" value="TYROSINE-PROTEIN KINASE"/>
    <property type="match status" value="1"/>
</dbReference>
<dbReference type="InterPro" id="IPR050445">
    <property type="entry name" value="Bact_polysacc_biosynth/exp"/>
</dbReference>
<keyword evidence="1" id="KW-0472">Membrane</keyword>
<protein>
    <recommendedName>
        <fullName evidence="4">Polysaccharide chain length determinant N-terminal domain-containing protein</fullName>
    </recommendedName>
</protein>
<feature type="transmembrane region" description="Helical" evidence="1">
    <location>
        <begin position="321"/>
        <end position="342"/>
    </location>
</feature>
<reference evidence="2 3" key="1">
    <citation type="submission" date="2020-10" db="EMBL/GenBank/DDBJ databases">
        <title>Connecting structure to function with the recovery of over 1000 high-quality activated sludge metagenome-assembled genomes encoding full-length rRNA genes using long-read sequencing.</title>
        <authorList>
            <person name="Singleton C.M."/>
            <person name="Petriglieri F."/>
            <person name="Kristensen J.M."/>
            <person name="Kirkegaard R.H."/>
            <person name="Michaelsen T.Y."/>
            <person name="Andersen M.H."/>
            <person name="Karst S.M."/>
            <person name="Dueholm M.S."/>
            <person name="Nielsen P.H."/>
            <person name="Albertsen M."/>
        </authorList>
    </citation>
    <scope>NUCLEOTIDE SEQUENCE [LARGE SCALE GENOMIC DNA]</scope>
    <source>
        <strain evidence="2">Ribe_18-Q3-R11-54_BAT3C.373</strain>
    </source>
</reference>
<evidence type="ECO:0000313" key="3">
    <source>
        <dbReference type="Proteomes" id="UP000808349"/>
    </source>
</evidence>
<dbReference type="GO" id="GO:0004713">
    <property type="term" value="F:protein tyrosine kinase activity"/>
    <property type="evidence" value="ECO:0007669"/>
    <property type="project" value="TreeGrafter"/>
</dbReference>
<evidence type="ECO:0000256" key="1">
    <source>
        <dbReference type="SAM" id="Phobius"/>
    </source>
</evidence>
<sequence>MEALQHQPEFSLKDWINSMKGYGLEIKRNGKIILLVMVPFLAYYLYKTFSSPVQYIARATFMLNESEGGQSGLASILGQFGLNAPGQQVSLQKIVEIAKTRRIAESVFFQKVKINNLEDYLGNFLIDELVRTNEWFAKAILKPISPLRSFRFTHGEVNKFSETENLALQQLHKLFLSKLETGFNEKTGIMDMATRYTDQNLSYLVCIHLFNQLSTFYINKSVERQQETFDNLQHKVDSLRDLIYRKDYSLANIKDTYRNTWLNENAVPQIQVDRDIKVFSILYGEALKNLEFASFTLQTQTPFIQALDLPIIPLEVKKEKFLYNLGKAIAIALLMSISFIILRKIIRDN</sequence>
<evidence type="ECO:0000313" key="2">
    <source>
        <dbReference type="EMBL" id="MBK9719262.1"/>
    </source>
</evidence>
<proteinExistence type="predicted"/>
<organism evidence="2 3">
    <name type="scientific">Candidatus Defluviibacterium haderslevense</name>
    <dbReference type="NCBI Taxonomy" id="2981993"/>
    <lineage>
        <taxon>Bacteria</taxon>
        <taxon>Pseudomonadati</taxon>
        <taxon>Bacteroidota</taxon>
        <taxon>Saprospiria</taxon>
        <taxon>Saprospirales</taxon>
        <taxon>Saprospiraceae</taxon>
        <taxon>Candidatus Defluviibacterium</taxon>
    </lineage>
</organism>
<dbReference type="AlphaFoldDB" id="A0A9D7XIZ2"/>
<keyword evidence="1" id="KW-1133">Transmembrane helix</keyword>
<dbReference type="PANTHER" id="PTHR32309:SF13">
    <property type="entry name" value="FERRIC ENTEROBACTIN TRANSPORT PROTEIN FEPE"/>
    <property type="match status" value="1"/>
</dbReference>
<keyword evidence="1" id="KW-0812">Transmembrane</keyword>
<name>A0A9D7XIZ2_9BACT</name>
<dbReference type="GO" id="GO:0005886">
    <property type="term" value="C:plasma membrane"/>
    <property type="evidence" value="ECO:0007669"/>
    <property type="project" value="TreeGrafter"/>
</dbReference>
<comment type="caution">
    <text evidence="2">The sequence shown here is derived from an EMBL/GenBank/DDBJ whole genome shotgun (WGS) entry which is preliminary data.</text>
</comment>
<accession>A0A9D7XIZ2</accession>